<dbReference type="Gramene" id="TKW06768">
    <property type="protein sequence ID" value="TKW06768"/>
    <property type="gene ID" value="SEVIR_7G262400v2"/>
</dbReference>
<gene>
    <name evidence="2" type="ORF">SEVIR_7G262400v2</name>
</gene>
<sequence length="188" mass="20685">MHLPTRRGRAMHASCMASPSLQGMTMLLGLILKSGPDALIKLQSFTSDSQRAAHQIRSSYNHKSCSRGDRVLQLQPAAKKGSGAMAPVSEESSGRRHGELARGWEPSSSPCARRLLGGLVDHEKGPIDREPGATTERLCSETYGSISSMSPCPRCNTHRHTAHGHAHSFHRKRHFRTFRNLRLTGWIG</sequence>
<evidence type="ECO:0000256" key="1">
    <source>
        <dbReference type="SAM" id="MobiDB-lite"/>
    </source>
</evidence>
<accession>A0A4U6TUJ6</accession>
<name>A0A4U6TUJ6_SETVI</name>
<feature type="region of interest" description="Disordered" evidence="1">
    <location>
        <begin position="77"/>
        <end position="106"/>
    </location>
</feature>
<feature type="compositionally biased region" description="Basic and acidic residues" evidence="1">
    <location>
        <begin position="92"/>
        <end position="102"/>
    </location>
</feature>
<dbReference type="AlphaFoldDB" id="A0A4U6TUJ6"/>
<dbReference type="Proteomes" id="UP000298652">
    <property type="component" value="Chromosome 7"/>
</dbReference>
<dbReference type="EMBL" id="CM016558">
    <property type="protein sequence ID" value="TKW06768.1"/>
    <property type="molecule type" value="Genomic_DNA"/>
</dbReference>
<evidence type="ECO:0000313" key="3">
    <source>
        <dbReference type="Proteomes" id="UP000298652"/>
    </source>
</evidence>
<proteinExistence type="predicted"/>
<evidence type="ECO:0000313" key="2">
    <source>
        <dbReference type="EMBL" id="TKW06768.1"/>
    </source>
</evidence>
<reference evidence="2" key="1">
    <citation type="submission" date="2019-03" db="EMBL/GenBank/DDBJ databases">
        <title>WGS assembly of Setaria viridis.</title>
        <authorList>
            <person name="Huang P."/>
            <person name="Jenkins J."/>
            <person name="Grimwood J."/>
            <person name="Barry K."/>
            <person name="Healey A."/>
            <person name="Mamidi S."/>
            <person name="Sreedasyam A."/>
            <person name="Shu S."/>
            <person name="Feldman M."/>
            <person name="Wu J."/>
            <person name="Yu Y."/>
            <person name="Chen C."/>
            <person name="Johnson J."/>
            <person name="Rokhsar D."/>
            <person name="Baxter I."/>
            <person name="Schmutz J."/>
            <person name="Brutnell T."/>
            <person name="Kellogg E."/>
        </authorList>
    </citation>
    <scope>NUCLEOTIDE SEQUENCE [LARGE SCALE GENOMIC DNA]</scope>
</reference>
<organism evidence="2 3">
    <name type="scientific">Setaria viridis</name>
    <name type="common">Green bristlegrass</name>
    <name type="synonym">Setaria italica subsp. viridis</name>
    <dbReference type="NCBI Taxonomy" id="4556"/>
    <lineage>
        <taxon>Eukaryota</taxon>
        <taxon>Viridiplantae</taxon>
        <taxon>Streptophyta</taxon>
        <taxon>Embryophyta</taxon>
        <taxon>Tracheophyta</taxon>
        <taxon>Spermatophyta</taxon>
        <taxon>Magnoliopsida</taxon>
        <taxon>Liliopsida</taxon>
        <taxon>Poales</taxon>
        <taxon>Poaceae</taxon>
        <taxon>PACMAD clade</taxon>
        <taxon>Panicoideae</taxon>
        <taxon>Panicodae</taxon>
        <taxon>Paniceae</taxon>
        <taxon>Cenchrinae</taxon>
        <taxon>Setaria</taxon>
    </lineage>
</organism>
<protein>
    <submittedName>
        <fullName evidence="2">Uncharacterized protein</fullName>
    </submittedName>
</protein>
<keyword evidence="3" id="KW-1185">Reference proteome</keyword>